<dbReference type="EC" id="1.14.13.-" evidence="6"/>
<dbReference type="EMBL" id="JAULSC010000014">
    <property type="protein sequence ID" value="MDO3396769.1"/>
    <property type="molecule type" value="Genomic_DNA"/>
</dbReference>
<dbReference type="GO" id="GO:0016491">
    <property type="term" value="F:oxidoreductase activity"/>
    <property type="evidence" value="ECO:0007669"/>
    <property type="project" value="UniProtKB-KW"/>
</dbReference>
<dbReference type="Proteomes" id="UP001168363">
    <property type="component" value="Unassembled WGS sequence"/>
</dbReference>
<dbReference type="Gene3D" id="3.50.50.60">
    <property type="entry name" value="FAD/NAD(P)-binding domain"/>
    <property type="match status" value="2"/>
</dbReference>
<dbReference type="InterPro" id="IPR020946">
    <property type="entry name" value="Flavin_mOase-like"/>
</dbReference>
<evidence type="ECO:0000256" key="5">
    <source>
        <dbReference type="SAM" id="MobiDB-lite"/>
    </source>
</evidence>
<dbReference type="InterPro" id="IPR051209">
    <property type="entry name" value="FAD-bind_Monooxygenase_sf"/>
</dbReference>
<organism evidence="6 7">
    <name type="scientific">Nocardioides cremeus</name>
    <dbReference type="NCBI Taxonomy" id="3058044"/>
    <lineage>
        <taxon>Bacteria</taxon>
        <taxon>Bacillati</taxon>
        <taxon>Actinomycetota</taxon>
        <taxon>Actinomycetes</taxon>
        <taxon>Propionibacteriales</taxon>
        <taxon>Nocardioidaceae</taxon>
        <taxon>Nocardioides</taxon>
    </lineage>
</organism>
<accession>A0ABT8TS27</accession>
<dbReference type="PANTHER" id="PTHR42877:SF4">
    <property type="entry name" value="FAD_NAD(P)-BINDING DOMAIN-CONTAINING PROTEIN-RELATED"/>
    <property type="match status" value="1"/>
</dbReference>
<dbReference type="SUPFAM" id="SSF51905">
    <property type="entry name" value="FAD/NAD(P)-binding domain"/>
    <property type="match status" value="1"/>
</dbReference>
<dbReference type="PANTHER" id="PTHR42877">
    <property type="entry name" value="L-ORNITHINE N(5)-MONOOXYGENASE-RELATED"/>
    <property type="match status" value="1"/>
</dbReference>
<comment type="caution">
    <text evidence="6">The sequence shown here is derived from an EMBL/GenBank/DDBJ whole genome shotgun (WGS) entry which is preliminary data.</text>
</comment>
<dbReference type="RefSeq" id="WP_302708963.1">
    <property type="nucleotide sequence ID" value="NZ_JAULSC010000014.1"/>
</dbReference>
<evidence type="ECO:0000256" key="4">
    <source>
        <dbReference type="ARBA" id="ARBA00023002"/>
    </source>
</evidence>
<evidence type="ECO:0000256" key="2">
    <source>
        <dbReference type="ARBA" id="ARBA00022630"/>
    </source>
</evidence>
<reference evidence="6" key="1">
    <citation type="submission" date="2023-06" db="EMBL/GenBank/DDBJ databases">
        <title>Genome sequence of Nocardioides sp. SOB44.</title>
        <authorList>
            <person name="Zhang G."/>
        </authorList>
    </citation>
    <scope>NUCLEOTIDE SEQUENCE</scope>
    <source>
        <strain evidence="6">SOB44</strain>
    </source>
</reference>
<keyword evidence="4 6" id="KW-0560">Oxidoreductase</keyword>
<protein>
    <submittedName>
        <fullName evidence="6">NAD(P)/FAD-dependent oxidoreductase</fullName>
        <ecNumber evidence="6">1.14.13.-</ecNumber>
    </submittedName>
</protein>
<evidence type="ECO:0000256" key="1">
    <source>
        <dbReference type="ARBA" id="ARBA00010139"/>
    </source>
</evidence>
<name>A0ABT8TS27_9ACTN</name>
<feature type="region of interest" description="Disordered" evidence="5">
    <location>
        <begin position="497"/>
        <end position="524"/>
    </location>
</feature>
<keyword evidence="7" id="KW-1185">Reference proteome</keyword>
<evidence type="ECO:0000313" key="6">
    <source>
        <dbReference type="EMBL" id="MDO3396769.1"/>
    </source>
</evidence>
<gene>
    <name evidence="6" type="ORF">QWJ41_13650</name>
</gene>
<comment type="similarity">
    <text evidence="1">Belongs to the FAD-binding monooxygenase family.</text>
</comment>
<keyword evidence="2" id="KW-0285">Flavoprotein</keyword>
<dbReference type="PRINTS" id="PR00411">
    <property type="entry name" value="PNDRDTASEI"/>
</dbReference>
<proteinExistence type="inferred from homology"/>
<dbReference type="InterPro" id="IPR036188">
    <property type="entry name" value="FAD/NAD-bd_sf"/>
</dbReference>
<evidence type="ECO:0000313" key="7">
    <source>
        <dbReference type="Proteomes" id="UP001168363"/>
    </source>
</evidence>
<sequence length="524" mass="57435">MSTPAPSRARTVDHLVVGAGFAGLCAAIKLAEDGEHDLVVVEKGGDVGGTWRDNSYPGAACDVPSQLYSFSFAPNPDWSMSFSPQPEIQAYLQRVARESGILDRVELHTAFVDAAWDDTTQRWSVVTEGPEGRTTWTSRTLLMGAGSLSEPRLPDIEGIDDFAGEVFHSARWDHSVDLRGKRVAVIGTGASAIQIVPELQEVVSHLDLYQRTAPYVLPRHDRRYSSVEKAALRHVPGLQRAYRSAIYWGRETYVPAFTVDARIALPAKKAALANLRKAVADPDLRERLTPTFELGCKRVLISNRYYPAVASDNVDLVTDPIARVSATGVVTADGTERPVDVLVVATGFTATDLPFAHHTTGRTGRTLAQRWDETGMAAYKGTTVPEFPNLFMLVGPNTGLGHSSMVFMIESQVAYVRDAIATLRRDRYASVEPTERATTVFNDDLQRRMRRTVWSTGGCSSWYLDEHGRNTTLWPRTTFTFRRLLARFDVSAYAVTAEPGSPGSPGSPATPPHPSSTDREAVTA</sequence>
<dbReference type="Pfam" id="PF00743">
    <property type="entry name" value="FMO-like"/>
    <property type="match status" value="1"/>
</dbReference>
<evidence type="ECO:0000256" key="3">
    <source>
        <dbReference type="ARBA" id="ARBA00022827"/>
    </source>
</evidence>
<keyword evidence="3" id="KW-0274">FAD</keyword>